<feature type="region of interest" description="Disordered" evidence="1">
    <location>
        <begin position="418"/>
        <end position="450"/>
    </location>
</feature>
<protein>
    <recommendedName>
        <fullName evidence="2">CN hydrolase domain-containing protein</fullName>
    </recommendedName>
</protein>
<sequence length="450" mass="45825">MRIALAAPHPRLGAVAANAAALLEARAGAARQGAALLLAPLASLSGAPAAALACFPDFRAACEVALARLAAATADGGPGLVVGLPWAEGAVLHEGLALLEGGRVVARRACHRLLAAQEGVFAPGPSPGPVAFRGLRLGLMAGADLDDPAVPETLAETGAELLVSLSATPFRRKPADRAIDRAVPRVVETGLPLLALNLHAAQGEAIWPGGGFALNADCALAARWPEAADGLWLTEWRAGPQGWACAPQPLPPLEAEPARLWRALAFALAEAVARGGFSGVLVDPAQGEAAALCAALAAPLPVWPAEAAGAEAGHAREAALWAEAEARRALLVNAADKTALALGEGQRAGHFAPLRDLFRTELAALAVAHGLPAPPGDAGTDGLLRGLLEEHKGVDALAAGGYDPGEVPELWRRMAGAAGSRRRAPEGPRLSRHGFGRDPIGHGFTHATTE</sequence>
<dbReference type="Gene3D" id="3.60.110.10">
    <property type="entry name" value="Carbon-nitrogen hydrolase"/>
    <property type="match status" value="1"/>
</dbReference>
<accession>A0A2U1V203</accession>
<dbReference type="InterPro" id="IPR036526">
    <property type="entry name" value="C-N_Hydrolase_sf"/>
</dbReference>
<feature type="domain" description="CN hydrolase" evidence="2">
    <location>
        <begin position="1"/>
        <end position="238"/>
    </location>
</feature>
<dbReference type="InterPro" id="IPR014729">
    <property type="entry name" value="Rossmann-like_a/b/a_fold"/>
</dbReference>
<organism evidence="3 4">
    <name type="scientific">Teichococcus aestuarii</name>
    <dbReference type="NCBI Taxonomy" id="568898"/>
    <lineage>
        <taxon>Bacteria</taxon>
        <taxon>Pseudomonadati</taxon>
        <taxon>Pseudomonadota</taxon>
        <taxon>Alphaproteobacteria</taxon>
        <taxon>Acetobacterales</taxon>
        <taxon>Roseomonadaceae</taxon>
        <taxon>Roseomonas</taxon>
    </lineage>
</organism>
<dbReference type="OrthoDB" id="9760188at2"/>
<dbReference type="SUPFAM" id="SSF56317">
    <property type="entry name" value="Carbon-nitrogen hydrolase"/>
    <property type="match status" value="1"/>
</dbReference>
<evidence type="ECO:0000256" key="1">
    <source>
        <dbReference type="SAM" id="MobiDB-lite"/>
    </source>
</evidence>
<dbReference type="EMBL" id="PDOA01000010">
    <property type="protein sequence ID" value="PWC27935.1"/>
    <property type="molecule type" value="Genomic_DNA"/>
</dbReference>
<dbReference type="Proteomes" id="UP000245048">
    <property type="component" value="Unassembled WGS sequence"/>
</dbReference>
<dbReference type="RefSeq" id="WP_109517822.1">
    <property type="nucleotide sequence ID" value="NZ_PDOA01000010.1"/>
</dbReference>
<keyword evidence="4" id="KW-1185">Reference proteome</keyword>
<evidence type="ECO:0000259" key="2">
    <source>
        <dbReference type="PROSITE" id="PS50263"/>
    </source>
</evidence>
<reference evidence="4" key="1">
    <citation type="submission" date="2017-10" db="EMBL/GenBank/DDBJ databases">
        <authorList>
            <person name="Toshchakov S.V."/>
            <person name="Goeva M.A."/>
        </authorList>
    </citation>
    <scope>NUCLEOTIDE SEQUENCE [LARGE SCALE GENOMIC DNA]</scope>
    <source>
        <strain evidence="4">JR1/69-1-13</strain>
    </source>
</reference>
<comment type="caution">
    <text evidence="3">The sequence shown here is derived from an EMBL/GenBank/DDBJ whole genome shotgun (WGS) entry which is preliminary data.</text>
</comment>
<evidence type="ECO:0000313" key="3">
    <source>
        <dbReference type="EMBL" id="PWC27935.1"/>
    </source>
</evidence>
<dbReference type="Gene3D" id="3.40.50.620">
    <property type="entry name" value="HUPs"/>
    <property type="match status" value="1"/>
</dbReference>
<proteinExistence type="predicted"/>
<gene>
    <name evidence="3" type="ORF">CR165_15050</name>
</gene>
<dbReference type="InterPro" id="IPR003010">
    <property type="entry name" value="C-N_Hydrolase"/>
</dbReference>
<name>A0A2U1V203_9PROT</name>
<dbReference type="AlphaFoldDB" id="A0A2U1V203"/>
<dbReference type="PROSITE" id="PS50263">
    <property type="entry name" value="CN_HYDROLASE"/>
    <property type="match status" value="1"/>
</dbReference>
<evidence type="ECO:0000313" key="4">
    <source>
        <dbReference type="Proteomes" id="UP000245048"/>
    </source>
</evidence>